<proteinExistence type="predicted"/>
<dbReference type="EMBL" id="GBHO01026284">
    <property type="protein sequence ID" value="JAG17320.1"/>
    <property type="molecule type" value="Transcribed_RNA"/>
</dbReference>
<dbReference type="EMBL" id="GBHO01034702">
    <property type="protein sequence ID" value="JAG08902.1"/>
    <property type="molecule type" value="Transcribed_RNA"/>
</dbReference>
<reference evidence="12" key="3">
    <citation type="journal article" date="2016" name="Gigascience">
        <title>De novo construction of an expanded transcriptome assembly for the western tarnished plant bug, Lygus hesperus.</title>
        <authorList>
            <person name="Tassone E.E."/>
            <person name="Geib S.M."/>
            <person name="Hall B."/>
            <person name="Fabrick J.A."/>
            <person name="Brent C.S."/>
            <person name="Hull J.J."/>
        </authorList>
    </citation>
    <scope>NUCLEOTIDE SEQUENCE</scope>
</reference>
<accession>A0A0A9WN93</accession>
<gene>
    <name evidence="6" type="primary">SMG1_3</name>
    <name evidence="11" type="synonym">SMG1_1</name>
    <name evidence="5" type="synonym">SMG1_10</name>
    <name evidence="7" type="synonym">SMG1_11</name>
    <name evidence="8" type="synonym">SMG1_12</name>
    <name evidence="4" type="synonym">SMG1_2</name>
    <name evidence="3" type="synonym">SMG1_4</name>
    <name evidence="10" type="synonym">SMG1_7</name>
    <name evidence="9" type="synonym">SMG1_8</name>
    <name evidence="5" type="ORF">CM83_36464</name>
    <name evidence="7" type="ORF">CM83_36469</name>
    <name evidence="6" type="ORF">CM83_36483</name>
    <name evidence="4" type="ORF">CM83_36499</name>
    <name evidence="3" type="ORF">CM83_36514</name>
    <name evidence="11" type="ORF">CM83_36529</name>
    <name evidence="10" type="ORF">CM83_36546</name>
    <name evidence="9" type="ORF">CM83_36563</name>
    <name evidence="8" type="ORF">CM83_36579</name>
    <name evidence="12" type="ORF">g.27076</name>
</gene>
<dbReference type="EMBL" id="GBHO01034704">
    <property type="protein sequence ID" value="JAG08900.1"/>
    <property type="molecule type" value="Transcribed_RNA"/>
</dbReference>
<evidence type="ECO:0000313" key="8">
    <source>
        <dbReference type="EMBL" id="JAG08907.1"/>
    </source>
</evidence>
<reference evidence="6" key="1">
    <citation type="journal article" date="2014" name="PLoS ONE">
        <title>Transcriptome-Based Identification of ABC Transporters in the Western Tarnished Plant Bug Lygus hesperus.</title>
        <authorList>
            <person name="Hull J.J."/>
            <person name="Chaney K."/>
            <person name="Geib S.M."/>
            <person name="Fabrick J.A."/>
            <person name="Brent C.S."/>
            <person name="Walsh D."/>
            <person name="Lavine L.C."/>
        </authorList>
    </citation>
    <scope>NUCLEOTIDE SEQUENCE</scope>
</reference>
<dbReference type="AlphaFoldDB" id="A0A0A9WN93"/>
<dbReference type="EMBL" id="GBHO01026283">
    <property type="protein sequence ID" value="JAG17321.1"/>
    <property type="molecule type" value="Transcribed_RNA"/>
</dbReference>
<dbReference type="GO" id="GO:0016301">
    <property type="term" value="F:kinase activity"/>
    <property type="evidence" value="ECO:0007669"/>
    <property type="project" value="UniProtKB-KW"/>
</dbReference>
<keyword evidence="6" id="KW-0808">Transferase</keyword>
<evidence type="ECO:0000313" key="5">
    <source>
        <dbReference type="EMBL" id="JAG08900.1"/>
    </source>
</evidence>
<evidence type="ECO:0000313" key="12">
    <source>
        <dbReference type="EMBL" id="JAQ02049.1"/>
    </source>
</evidence>
<sequence length="456" mass="49724">MLGRLTKELMLHQVVEEIRGEGSGSSHNTTQSGHPAQQSGHSAPTPRTNRASVVKYVVRYETLVDIIRYKNAKILEKLESQEEGAMYECGNGTCTQQHHLLTLSDAVIAIKTYRINYSRGLISQECPPPDAAHTSLFCTTCFHPLVLRQHSIDKIELKRRFNELVHDMSILVDHIFRIIQDKETLHHHLLASGGEAAATGGGEVSLSKAAPGGRVGFSSTIELESRKVVPKFDIEWDSVHGGTYAPAAAAHDTNIPNSPSNEIFNDTAALGHSSPVVPAHLSWTDGGLYNSTADVTSIHTALQQRQRLLDRHEEKELEERQWKSIIRSLFGDSNASEPPAKHARTAAVSPLLSRYVDSATAMAASLLNPTDSTTSSSTVKSEPVKSESVALESAGSVADGVDTNTHVSVRGQLVEISQLTEELLQQMTDPEYEHYTQVASMLAVQATHGDGETAYR</sequence>
<keyword evidence="6" id="KW-0418">Kinase</keyword>
<name>A0A0A9WN93_LYGHE</name>
<dbReference type="EMBL" id="GBHO01034707">
    <property type="protein sequence ID" value="JAG08897.1"/>
    <property type="molecule type" value="Transcribed_RNA"/>
</dbReference>
<feature type="region of interest" description="Disordered" evidence="1">
    <location>
        <begin position="20"/>
        <end position="48"/>
    </location>
</feature>
<dbReference type="InterPro" id="IPR021600">
    <property type="entry name" value="TFIIE_asu_C"/>
</dbReference>
<dbReference type="EMBL" id="GBHO01034708">
    <property type="protein sequence ID" value="JAG08896.1"/>
    <property type="molecule type" value="Transcribed_RNA"/>
</dbReference>
<protein>
    <submittedName>
        <fullName evidence="6">Serine/threonine-protein kinase SMG1</fullName>
    </submittedName>
</protein>
<dbReference type="EMBL" id="GBHO01034696">
    <property type="protein sequence ID" value="JAG08908.1"/>
    <property type="molecule type" value="Transcribed_RNA"/>
</dbReference>
<evidence type="ECO:0000259" key="2">
    <source>
        <dbReference type="Pfam" id="PF11521"/>
    </source>
</evidence>
<feature type="compositionally biased region" description="Polar residues" evidence="1">
    <location>
        <begin position="24"/>
        <end position="48"/>
    </location>
</feature>
<dbReference type="EMBL" id="GDHC01016580">
    <property type="protein sequence ID" value="JAQ02049.1"/>
    <property type="molecule type" value="Transcribed_RNA"/>
</dbReference>
<dbReference type="Pfam" id="PF11521">
    <property type="entry name" value="TFIIE-A_C"/>
    <property type="match status" value="1"/>
</dbReference>
<evidence type="ECO:0000313" key="11">
    <source>
        <dbReference type="EMBL" id="JAG17321.1"/>
    </source>
</evidence>
<evidence type="ECO:0000313" key="7">
    <source>
        <dbReference type="EMBL" id="JAG08902.1"/>
    </source>
</evidence>
<evidence type="ECO:0000313" key="4">
    <source>
        <dbReference type="EMBL" id="JAG08897.1"/>
    </source>
</evidence>
<reference evidence="6" key="2">
    <citation type="submission" date="2014-07" db="EMBL/GenBank/DDBJ databases">
        <authorList>
            <person name="Hull J."/>
        </authorList>
    </citation>
    <scope>NUCLEOTIDE SEQUENCE</scope>
</reference>
<dbReference type="EMBL" id="GBHO01034703">
    <property type="protein sequence ID" value="JAG08901.1"/>
    <property type="molecule type" value="Transcribed_RNA"/>
</dbReference>
<feature type="domain" description="Transcription factor TFIIE alpha subunit C-terminal" evidence="2">
    <location>
        <begin position="372"/>
        <end position="439"/>
    </location>
</feature>
<evidence type="ECO:0000313" key="10">
    <source>
        <dbReference type="EMBL" id="JAG17320.1"/>
    </source>
</evidence>
<evidence type="ECO:0000313" key="6">
    <source>
        <dbReference type="EMBL" id="JAG08901.1"/>
    </source>
</evidence>
<evidence type="ECO:0000313" key="9">
    <source>
        <dbReference type="EMBL" id="JAG08908.1"/>
    </source>
</evidence>
<dbReference type="EMBL" id="GBHO01034697">
    <property type="protein sequence ID" value="JAG08907.1"/>
    <property type="molecule type" value="Transcribed_RNA"/>
</dbReference>
<evidence type="ECO:0000256" key="1">
    <source>
        <dbReference type="SAM" id="MobiDB-lite"/>
    </source>
</evidence>
<evidence type="ECO:0000313" key="3">
    <source>
        <dbReference type="EMBL" id="JAG08896.1"/>
    </source>
</evidence>
<organism evidence="6">
    <name type="scientific">Lygus hesperus</name>
    <name type="common">Western plant bug</name>
    <dbReference type="NCBI Taxonomy" id="30085"/>
    <lineage>
        <taxon>Eukaryota</taxon>
        <taxon>Metazoa</taxon>
        <taxon>Ecdysozoa</taxon>
        <taxon>Arthropoda</taxon>
        <taxon>Hexapoda</taxon>
        <taxon>Insecta</taxon>
        <taxon>Pterygota</taxon>
        <taxon>Neoptera</taxon>
        <taxon>Paraneoptera</taxon>
        <taxon>Hemiptera</taxon>
        <taxon>Heteroptera</taxon>
        <taxon>Panheteroptera</taxon>
        <taxon>Cimicomorpha</taxon>
        <taxon>Miridae</taxon>
        <taxon>Mirini</taxon>
        <taxon>Lygus</taxon>
    </lineage>
</organism>